<organism evidence="1 2">
    <name type="scientific">Polyplosphaeria fusca</name>
    <dbReference type="NCBI Taxonomy" id="682080"/>
    <lineage>
        <taxon>Eukaryota</taxon>
        <taxon>Fungi</taxon>
        <taxon>Dikarya</taxon>
        <taxon>Ascomycota</taxon>
        <taxon>Pezizomycotina</taxon>
        <taxon>Dothideomycetes</taxon>
        <taxon>Pleosporomycetidae</taxon>
        <taxon>Pleosporales</taxon>
        <taxon>Tetraplosphaeriaceae</taxon>
        <taxon>Polyplosphaeria</taxon>
    </lineage>
</organism>
<comment type="caution">
    <text evidence="1">The sequence shown here is derived from an EMBL/GenBank/DDBJ whole genome shotgun (WGS) entry which is preliminary data.</text>
</comment>
<dbReference type="AlphaFoldDB" id="A0A9P4QT70"/>
<dbReference type="Proteomes" id="UP000799444">
    <property type="component" value="Unassembled WGS sequence"/>
</dbReference>
<accession>A0A9P4QT70</accession>
<keyword evidence="2" id="KW-1185">Reference proteome</keyword>
<gene>
    <name evidence="1" type="ORF">EJ04DRAFT_567665</name>
</gene>
<reference evidence="1" key="1">
    <citation type="journal article" date="2020" name="Stud. Mycol.">
        <title>101 Dothideomycetes genomes: a test case for predicting lifestyles and emergence of pathogens.</title>
        <authorList>
            <person name="Haridas S."/>
            <person name="Albert R."/>
            <person name="Binder M."/>
            <person name="Bloem J."/>
            <person name="Labutti K."/>
            <person name="Salamov A."/>
            <person name="Andreopoulos B."/>
            <person name="Baker S."/>
            <person name="Barry K."/>
            <person name="Bills G."/>
            <person name="Bluhm B."/>
            <person name="Cannon C."/>
            <person name="Castanera R."/>
            <person name="Culley D."/>
            <person name="Daum C."/>
            <person name="Ezra D."/>
            <person name="Gonzalez J."/>
            <person name="Henrissat B."/>
            <person name="Kuo A."/>
            <person name="Liang C."/>
            <person name="Lipzen A."/>
            <person name="Lutzoni F."/>
            <person name="Magnuson J."/>
            <person name="Mondo S."/>
            <person name="Nolan M."/>
            <person name="Ohm R."/>
            <person name="Pangilinan J."/>
            <person name="Park H.-J."/>
            <person name="Ramirez L."/>
            <person name="Alfaro M."/>
            <person name="Sun H."/>
            <person name="Tritt A."/>
            <person name="Yoshinaga Y."/>
            <person name="Zwiers L.-H."/>
            <person name="Turgeon B."/>
            <person name="Goodwin S."/>
            <person name="Spatafora J."/>
            <person name="Crous P."/>
            <person name="Grigoriev I."/>
        </authorList>
    </citation>
    <scope>NUCLEOTIDE SEQUENCE</scope>
    <source>
        <strain evidence="1">CBS 125425</strain>
    </source>
</reference>
<name>A0A9P4QT70_9PLEO</name>
<evidence type="ECO:0000313" key="1">
    <source>
        <dbReference type="EMBL" id="KAF2730477.1"/>
    </source>
</evidence>
<sequence length="128" mass="14119">MTEWDNPNHRGWAHVELIDPDSPRLPRHGFVKVDIPAELAGGKALVAAGKVVFEGIDLSCERQIGGGEYSGATAYDLSIQPFCATYFGSDKRFICKQRDTPLPVDRECQPYRPGHSTPQCYPAWGVGE</sequence>
<proteinExistence type="predicted"/>
<dbReference type="EMBL" id="ML996216">
    <property type="protein sequence ID" value="KAF2730477.1"/>
    <property type="molecule type" value="Genomic_DNA"/>
</dbReference>
<evidence type="ECO:0000313" key="2">
    <source>
        <dbReference type="Proteomes" id="UP000799444"/>
    </source>
</evidence>
<protein>
    <submittedName>
        <fullName evidence="1">Uncharacterized protein</fullName>
    </submittedName>
</protein>